<reference evidence="2 3" key="1">
    <citation type="submission" date="2020-03" db="EMBL/GenBank/DDBJ databases">
        <title>Rubrivivax benzoatilyticus JA2 (sequenced after 10 years sub-culturing).</title>
        <authorList>
            <person name="Gupta D."/>
            <person name="Chintalapati S."/>
            <person name="Chintalapati V.R."/>
        </authorList>
    </citation>
    <scope>NUCLEOTIDE SEQUENCE [LARGE SCALE GENOMIC DNA]</scope>
    <source>
        <strain evidence="2 3">JA2-Mal</strain>
    </source>
</reference>
<evidence type="ECO:0000256" key="1">
    <source>
        <dbReference type="SAM" id="SignalP"/>
    </source>
</evidence>
<dbReference type="InterPro" id="IPR019734">
    <property type="entry name" value="TPR_rpt"/>
</dbReference>
<sequence length="398" mass="41844">MKTKLRTLALCLVAAGWLSVAGAQGLRAEIGKPLQQAGELLKAGKAREALAKVREAESVGSRSAAEQQTIDRMKAAAAQRAGDYATAVQALEALAAKASGNELGQLAEQLAAAYAQLRNNAKASEWLNKAVAAGNNSATVKQMQAYLQSASGDYNAIARDAGAAVTAAEQAGRKPDEGDLLRLADAQQRTGNTNGYVGTLEKLVTYYPKKDYWTAYLGRLQRKSGFADRFALDVMRLKLATGTLGKTDEYMEMAQLALQAGLPGEALRIVEQGYKAGALGTGAEATRHQRLRDLAQKQATQQKADIAAQADAANAEKSGDDLVKVGFAYASIGEAEKGAALIQKGIAKGGLRRPEDARLRLGQVQAQAGQKAAAAQTLRAVKGNDGAADIARLWLAAH</sequence>
<evidence type="ECO:0008006" key="4">
    <source>
        <dbReference type="Google" id="ProtNLM"/>
    </source>
</evidence>
<name>A0ABX0HXU8_9BURK</name>
<dbReference type="Pfam" id="PF13174">
    <property type="entry name" value="TPR_6"/>
    <property type="match status" value="2"/>
</dbReference>
<comment type="caution">
    <text evidence="2">The sequence shown here is derived from an EMBL/GenBank/DDBJ whole genome shotgun (WGS) entry which is preliminary data.</text>
</comment>
<dbReference type="RefSeq" id="WP_009858181.1">
    <property type="nucleotide sequence ID" value="NZ_JAAOCD010000005.1"/>
</dbReference>
<accession>A0ABX0HXU8</accession>
<gene>
    <name evidence="2" type="ORF">G7087_12335</name>
</gene>
<dbReference type="InterPro" id="IPR011990">
    <property type="entry name" value="TPR-like_helical_dom_sf"/>
</dbReference>
<keyword evidence="1" id="KW-0732">Signal</keyword>
<dbReference type="EMBL" id="JAAOCD010000005">
    <property type="protein sequence ID" value="NHK99166.1"/>
    <property type="molecule type" value="Genomic_DNA"/>
</dbReference>
<dbReference type="Proteomes" id="UP000802098">
    <property type="component" value="Unassembled WGS sequence"/>
</dbReference>
<evidence type="ECO:0000313" key="3">
    <source>
        <dbReference type="Proteomes" id="UP000802098"/>
    </source>
</evidence>
<feature type="signal peptide" evidence="1">
    <location>
        <begin position="1"/>
        <end position="23"/>
    </location>
</feature>
<keyword evidence="3" id="KW-1185">Reference proteome</keyword>
<dbReference type="Gene3D" id="1.25.40.10">
    <property type="entry name" value="Tetratricopeptide repeat domain"/>
    <property type="match status" value="1"/>
</dbReference>
<evidence type="ECO:0000313" key="2">
    <source>
        <dbReference type="EMBL" id="NHK99166.1"/>
    </source>
</evidence>
<proteinExistence type="predicted"/>
<organism evidence="2 3">
    <name type="scientific">Rubrivivax benzoatilyticus</name>
    <dbReference type="NCBI Taxonomy" id="316997"/>
    <lineage>
        <taxon>Bacteria</taxon>
        <taxon>Pseudomonadati</taxon>
        <taxon>Pseudomonadota</taxon>
        <taxon>Betaproteobacteria</taxon>
        <taxon>Burkholderiales</taxon>
        <taxon>Sphaerotilaceae</taxon>
        <taxon>Rubrivivax</taxon>
    </lineage>
</organism>
<feature type="chain" id="PRO_5045302652" description="Tetratricopeptide repeat protein" evidence="1">
    <location>
        <begin position="24"/>
        <end position="398"/>
    </location>
</feature>
<protein>
    <recommendedName>
        <fullName evidence="4">Tetratricopeptide repeat protein</fullName>
    </recommendedName>
</protein>